<evidence type="ECO:0000256" key="4">
    <source>
        <dbReference type="ARBA" id="ARBA00022989"/>
    </source>
</evidence>
<feature type="region of interest" description="Disordered" evidence="6">
    <location>
        <begin position="561"/>
        <end position="589"/>
    </location>
</feature>
<keyword evidence="3 7" id="KW-0812">Transmembrane</keyword>
<dbReference type="InterPro" id="IPR004331">
    <property type="entry name" value="SPX_dom"/>
</dbReference>
<dbReference type="PANTHER" id="PTHR46140">
    <property type="entry name" value="VACUOLAR TRANSPORTER CHAPERONE 1-RELATED"/>
    <property type="match status" value="1"/>
</dbReference>
<feature type="transmembrane region" description="Helical" evidence="7">
    <location>
        <begin position="609"/>
        <end position="630"/>
    </location>
</feature>
<organism evidence="9 10">
    <name type="scientific">Prorocentrum cordatum</name>
    <dbReference type="NCBI Taxonomy" id="2364126"/>
    <lineage>
        <taxon>Eukaryota</taxon>
        <taxon>Sar</taxon>
        <taxon>Alveolata</taxon>
        <taxon>Dinophyceae</taxon>
        <taxon>Prorocentrales</taxon>
        <taxon>Prorocentraceae</taxon>
        <taxon>Prorocentrum</taxon>
    </lineage>
</organism>
<dbReference type="Pfam" id="PF03105">
    <property type="entry name" value="SPX"/>
    <property type="match status" value="1"/>
</dbReference>
<protein>
    <recommendedName>
        <fullName evidence="8">SPX domain-containing protein</fullName>
    </recommendedName>
</protein>
<comment type="subcellular location">
    <subcellularLocation>
        <location evidence="1">Vacuole membrane</location>
        <topology evidence="1">Multi-pass membrane protein</topology>
    </subcellularLocation>
</comment>
<evidence type="ECO:0000313" key="10">
    <source>
        <dbReference type="Proteomes" id="UP001189429"/>
    </source>
</evidence>
<dbReference type="Pfam" id="PF02656">
    <property type="entry name" value="DUF202"/>
    <property type="match status" value="1"/>
</dbReference>
<comment type="caution">
    <text evidence="9">The sequence shown here is derived from an EMBL/GenBank/DDBJ whole genome shotgun (WGS) entry which is preliminary data.</text>
</comment>
<keyword evidence="4 7" id="KW-1133">Transmembrane helix</keyword>
<feature type="transmembrane region" description="Helical" evidence="7">
    <location>
        <begin position="650"/>
        <end position="673"/>
    </location>
</feature>
<keyword evidence="2" id="KW-0926">Vacuole</keyword>
<sequence>MKFGKQIKRLAAPTHLNHYIAYDVLKKAINVVVPDAPQEGGTPDIRADIAAVTEEFGDQSGHLSAVARPADSRFHHLLQHELQKVNRFASLQLRTLLDTLREAHHPLLFPEGQGPSEEALAAAEKLLDRAAEELVQLEQFRRVNFTGFRKIVKKFDKRLEQVGAGSTKLEFWFVLQLQREFFIATPLDSHLLSLAWGYASIRRFRRGGTPAQPAQVRKASTTSSFLLLPTERMRALCSLVKRFEVVLPPQDSPFSAPEGAGETTQQQQQKLLNSLTPDGVGKQNIVLSAETTLTYLDGPGFPCYAARLAGGGPSPAGFRLRRSASEAVGAGGPAGSGELVERDGAASALGVHAFTPVATFRSPDAFRLYPAALEVADDDVKQLRRAAAAVMAGPGMQEAASLGDEGCSQLEAFGREVSSMLDAMGSAQVAATVRGDRVLLRGDGPMAQGISIAVDKDLQFSLGTPGDTPDEAVDFPYCLLEVASDSGEVSGDWLEELRRYGAMRSVEGFSIGAHAVAALHKDEVKPPDWYQNFASIETSVPPETWGLKLEVRRSTSAHPGALAAVPTSRPAPGDPKPPPAPAAISGPPVPVVQEQSLEPKDFLASERTFLEWVSTTVMLAVMGIGLWRYSLSLGEAEPAAGGLLNATSSSAYSLGCYGLFMITVALGFMWWAVFVHLSRVKAVEAGKALESVFNSPNAPTVFAVAVCTTLIAQMAVKAVPLFAAVLAGSSGHAS</sequence>
<name>A0ABN9T3V1_9DINO</name>
<dbReference type="Proteomes" id="UP001189429">
    <property type="component" value="Unassembled WGS sequence"/>
</dbReference>
<feature type="compositionally biased region" description="Pro residues" evidence="6">
    <location>
        <begin position="572"/>
        <end position="581"/>
    </location>
</feature>
<dbReference type="InterPro" id="IPR051572">
    <property type="entry name" value="VTC_Complex_Subunit"/>
</dbReference>
<evidence type="ECO:0000256" key="6">
    <source>
        <dbReference type="SAM" id="MobiDB-lite"/>
    </source>
</evidence>
<dbReference type="PROSITE" id="PS51382">
    <property type="entry name" value="SPX"/>
    <property type="match status" value="1"/>
</dbReference>
<dbReference type="Gene3D" id="3.20.100.30">
    <property type="entry name" value="VTC, catalytic tunnel domain"/>
    <property type="match status" value="1"/>
</dbReference>
<proteinExistence type="predicted"/>
<dbReference type="InterPro" id="IPR042267">
    <property type="entry name" value="VTC_sf"/>
</dbReference>
<dbReference type="PANTHER" id="PTHR46140:SF1">
    <property type="entry name" value="VACUOLAR TRANSPORTER CHAPERONE COMPLEX SUBUNIT 4-RELATED"/>
    <property type="match status" value="1"/>
</dbReference>
<evidence type="ECO:0000256" key="3">
    <source>
        <dbReference type="ARBA" id="ARBA00022692"/>
    </source>
</evidence>
<evidence type="ECO:0000259" key="8">
    <source>
        <dbReference type="PROSITE" id="PS51382"/>
    </source>
</evidence>
<keyword evidence="10" id="KW-1185">Reference proteome</keyword>
<evidence type="ECO:0000313" key="9">
    <source>
        <dbReference type="EMBL" id="CAK0839627.1"/>
    </source>
</evidence>
<gene>
    <name evidence="9" type="ORF">PCOR1329_LOCUS35276</name>
</gene>
<evidence type="ECO:0000256" key="5">
    <source>
        <dbReference type="ARBA" id="ARBA00023136"/>
    </source>
</evidence>
<feature type="domain" description="SPX" evidence="8">
    <location>
        <begin position="1"/>
        <end position="169"/>
    </location>
</feature>
<accession>A0ABN9T3V1</accession>
<dbReference type="InterPro" id="IPR003807">
    <property type="entry name" value="DUF202"/>
</dbReference>
<dbReference type="CDD" id="cd14447">
    <property type="entry name" value="SPX"/>
    <property type="match status" value="1"/>
</dbReference>
<dbReference type="EMBL" id="CAUYUJ010014310">
    <property type="protein sequence ID" value="CAK0839627.1"/>
    <property type="molecule type" value="Genomic_DNA"/>
</dbReference>
<keyword evidence="5 7" id="KW-0472">Membrane</keyword>
<evidence type="ECO:0000256" key="2">
    <source>
        <dbReference type="ARBA" id="ARBA00022554"/>
    </source>
</evidence>
<evidence type="ECO:0000256" key="1">
    <source>
        <dbReference type="ARBA" id="ARBA00004128"/>
    </source>
</evidence>
<reference evidence="9" key="1">
    <citation type="submission" date="2023-10" db="EMBL/GenBank/DDBJ databases">
        <authorList>
            <person name="Chen Y."/>
            <person name="Shah S."/>
            <person name="Dougan E. K."/>
            <person name="Thang M."/>
            <person name="Chan C."/>
        </authorList>
    </citation>
    <scope>NUCLEOTIDE SEQUENCE [LARGE SCALE GENOMIC DNA]</scope>
</reference>
<evidence type="ECO:0000256" key="7">
    <source>
        <dbReference type="SAM" id="Phobius"/>
    </source>
</evidence>